<evidence type="ECO:0000313" key="4">
    <source>
        <dbReference type="Proteomes" id="UP000245708"/>
    </source>
</evidence>
<dbReference type="AlphaFoldDB" id="A0A316GSB6"/>
<dbReference type="PANTHER" id="PTHR35146:SF1">
    <property type="entry name" value="UPF0178 PROTEIN YAII"/>
    <property type="match status" value="1"/>
</dbReference>
<proteinExistence type="inferred from homology"/>
<sequence>MILVDADACPVKDEIYTVAFRHKCPVRLFAGQYLRHPDHPLITMTMAGDAFDAADDLIVAESGPGTLVITTDLPLADRALKAGAAVLTPKGEVLNAQNIGVRLATRDLMVDLRAGIEGQGIGGPRPFTKADRSTFLQALDRVLHKLGA</sequence>
<dbReference type="Proteomes" id="UP000245708">
    <property type="component" value="Unassembled WGS sequence"/>
</dbReference>
<dbReference type="Pfam" id="PF02639">
    <property type="entry name" value="DUF188"/>
    <property type="match status" value="1"/>
</dbReference>
<evidence type="ECO:0000256" key="2">
    <source>
        <dbReference type="HAMAP-Rule" id="MF_00489"/>
    </source>
</evidence>
<comment type="caution">
    <text evidence="3">The sequence shown here is derived from an EMBL/GenBank/DDBJ whole genome shotgun (WGS) entry which is preliminary data.</text>
</comment>
<comment type="similarity">
    <text evidence="1 2">Belongs to the UPF0178 family.</text>
</comment>
<keyword evidence="4" id="KW-1185">Reference proteome</keyword>
<dbReference type="NCBIfam" id="NF001095">
    <property type="entry name" value="PRK00124.1"/>
    <property type="match status" value="1"/>
</dbReference>
<dbReference type="InterPro" id="IPR003791">
    <property type="entry name" value="UPF0178"/>
</dbReference>
<name>A0A316GSB6_9RHOB</name>
<organism evidence="3 4">
    <name type="scientific">Roseicyclus mahoneyensis</name>
    <dbReference type="NCBI Taxonomy" id="164332"/>
    <lineage>
        <taxon>Bacteria</taxon>
        <taxon>Pseudomonadati</taxon>
        <taxon>Pseudomonadota</taxon>
        <taxon>Alphaproteobacteria</taxon>
        <taxon>Rhodobacterales</taxon>
        <taxon>Roseobacteraceae</taxon>
        <taxon>Roseicyclus</taxon>
    </lineage>
</organism>
<gene>
    <name evidence="3" type="ORF">C7455_101523</name>
</gene>
<reference evidence="3 4" key="1">
    <citation type="submission" date="2018-05" db="EMBL/GenBank/DDBJ databases">
        <title>Genomic Encyclopedia of Type Strains, Phase IV (KMG-IV): sequencing the most valuable type-strain genomes for metagenomic binning, comparative biology and taxonomic classification.</title>
        <authorList>
            <person name="Goeker M."/>
        </authorList>
    </citation>
    <scope>NUCLEOTIDE SEQUENCE [LARGE SCALE GENOMIC DNA]</scope>
    <source>
        <strain evidence="3 4">DSM 16097</strain>
    </source>
</reference>
<accession>A0A316GSB6</accession>
<dbReference type="EMBL" id="QGGW01000001">
    <property type="protein sequence ID" value="PWK62496.1"/>
    <property type="molecule type" value="Genomic_DNA"/>
</dbReference>
<evidence type="ECO:0000313" key="3">
    <source>
        <dbReference type="EMBL" id="PWK62496.1"/>
    </source>
</evidence>
<dbReference type="PANTHER" id="PTHR35146">
    <property type="entry name" value="UPF0178 PROTEIN YAII"/>
    <property type="match status" value="1"/>
</dbReference>
<dbReference type="OrthoDB" id="9798918at2"/>
<evidence type="ECO:0000256" key="1">
    <source>
        <dbReference type="ARBA" id="ARBA00008522"/>
    </source>
</evidence>
<dbReference type="HAMAP" id="MF_00489">
    <property type="entry name" value="UPF0178"/>
    <property type="match status" value="1"/>
</dbReference>
<protein>
    <recommendedName>
        <fullName evidence="2">UPF0178 protein C7455_101523</fullName>
    </recommendedName>
</protein>
<dbReference type="RefSeq" id="WP_109665087.1">
    <property type="nucleotide sequence ID" value="NZ_QGGW01000001.1"/>
</dbReference>